<dbReference type="RefSeq" id="WP_256588262.1">
    <property type="nucleotide sequence ID" value="NZ_UARK01000032.1"/>
</dbReference>
<dbReference type="EC" id="3.5.1.100" evidence="4"/>
<dbReference type="Proteomes" id="UP000249886">
    <property type="component" value="Unassembled WGS sequence"/>
</dbReference>
<dbReference type="PROSITE" id="PS50263">
    <property type="entry name" value="CN_HYDROLASE"/>
    <property type="match status" value="1"/>
</dbReference>
<evidence type="ECO:0000313" key="4">
    <source>
        <dbReference type="EMBL" id="SPW31823.1"/>
    </source>
</evidence>
<gene>
    <name evidence="4" type="primary">ramA</name>
    <name evidence="4" type="ORF">NCTC10254_02244</name>
</gene>
<dbReference type="Pfam" id="PF00795">
    <property type="entry name" value="CN_hydrolase"/>
    <property type="match status" value="1"/>
</dbReference>
<dbReference type="SUPFAM" id="SSF56317">
    <property type="entry name" value="Carbon-nitrogen hydrolase"/>
    <property type="match status" value="1"/>
</dbReference>
<dbReference type="InterPro" id="IPR003010">
    <property type="entry name" value="C-N_Hydrolase"/>
</dbReference>
<accession>A0A8B4H9F1</accession>
<proteinExistence type="inferred from homology"/>
<protein>
    <submittedName>
        <fullName evidence="4">Carbon-nitrogen hydrolase</fullName>
        <ecNumber evidence="4">3.5.1.100</ecNumber>
    </submittedName>
</protein>
<organism evidence="4 5">
    <name type="scientific">Corynebacterium matruchotii</name>
    <dbReference type="NCBI Taxonomy" id="43768"/>
    <lineage>
        <taxon>Bacteria</taxon>
        <taxon>Bacillati</taxon>
        <taxon>Actinomycetota</taxon>
        <taxon>Actinomycetes</taxon>
        <taxon>Mycobacteriales</taxon>
        <taxon>Corynebacteriaceae</taxon>
        <taxon>Corynebacterium</taxon>
    </lineage>
</organism>
<sequence>MKIAIGQIGTDADKTANFALVAQAVITAAMNHARLILFPEATMRAFGTGRLDEIAEPLDGPFVSALAGLAKNYNIAIVVGMFRPADQHVVSGRTINRVYNTTVAICPDGTVVHYDKIHTYDAFGYRESDTIKPGKNLVTFTYNAVTFGLATCYDLRFPQQFRQLARRGADIILVPTSWADGPGKLQQRQLLIRARALDATSWVIAADQTHHATSHPRGVGHSAFVQPDGMIALEAGPNAQMLLYDVDPHLVHRIREKTTGDLRRLGPVGRRQAKNHSPEA</sequence>
<dbReference type="PROSITE" id="PS01227">
    <property type="entry name" value="UPF0012"/>
    <property type="match status" value="1"/>
</dbReference>
<keyword evidence="4" id="KW-0378">Hydrolase</keyword>
<feature type="domain" description="CN hydrolase" evidence="3">
    <location>
        <begin position="1"/>
        <end position="250"/>
    </location>
</feature>
<dbReference type="Gene3D" id="3.60.110.10">
    <property type="entry name" value="Carbon-nitrogen hydrolase"/>
    <property type="match status" value="1"/>
</dbReference>
<dbReference type="CDD" id="cd07581">
    <property type="entry name" value="nitrilase_3"/>
    <property type="match status" value="1"/>
</dbReference>
<evidence type="ECO:0000259" key="3">
    <source>
        <dbReference type="PROSITE" id="PS50263"/>
    </source>
</evidence>
<dbReference type="InterPro" id="IPR001110">
    <property type="entry name" value="UPF0012_CS"/>
</dbReference>
<dbReference type="PANTHER" id="PTHR23088">
    <property type="entry name" value="NITRILASE-RELATED"/>
    <property type="match status" value="1"/>
</dbReference>
<dbReference type="AlphaFoldDB" id="A0A8B4H9F1"/>
<reference evidence="4 5" key="1">
    <citation type="submission" date="2018-06" db="EMBL/GenBank/DDBJ databases">
        <authorList>
            <consortium name="Pathogen Informatics"/>
            <person name="Doyle S."/>
        </authorList>
    </citation>
    <scope>NUCLEOTIDE SEQUENCE [LARGE SCALE GENOMIC DNA]</scope>
    <source>
        <strain evidence="4 5">NCTC10254</strain>
    </source>
</reference>
<name>A0A8B4H9F1_9CORY</name>
<comment type="similarity">
    <text evidence="1">Belongs to the carbon-nitrogen hydrolase superfamily. NIT1/NIT2 family.</text>
</comment>
<dbReference type="InterPro" id="IPR036526">
    <property type="entry name" value="C-N_Hydrolase_sf"/>
</dbReference>
<comment type="caution">
    <text evidence="4">The sequence shown here is derived from an EMBL/GenBank/DDBJ whole genome shotgun (WGS) entry which is preliminary data.</text>
</comment>
<evidence type="ECO:0000256" key="1">
    <source>
        <dbReference type="ARBA" id="ARBA00010613"/>
    </source>
</evidence>
<evidence type="ECO:0000313" key="5">
    <source>
        <dbReference type="Proteomes" id="UP000249886"/>
    </source>
</evidence>
<evidence type="ECO:0000256" key="2">
    <source>
        <dbReference type="SAM" id="MobiDB-lite"/>
    </source>
</evidence>
<dbReference type="PANTHER" id="PTHR23088:SF27">
    <property type="entry name" value="DEAMINATED GLUTATHIONE AMIDASE"/>
    <property type="match status" value="1"/>
</dbReference>
<dbReference type="EMBL" id="UARK01000032">
    <property type="protein sequence ID" value="SPW31823.1"/>
    <property type="molecule type" value="Genomic_DNA"/>
</dbReference>
<dbReference type="GO" id="GO:0016787">
    <property type="term" value="F:hydrolase activity"/>
    <property type="evidence" value="ECO:0007669"/>
    <property type="project" value="UniProtKB-KW"/>
</dbReference>
<feature type="region of interest" description="Disordered" evidence="2">
    <location>
        <begin position="257"/>
        <end position="280"/>
    </location>
</feature>